<feature type="domain" description="Major facilitator superfamily (MFS) profile" evidence="4">
    <location>
        <begin position="221"/>
        <end position="684"/>
    </location>
</feature>
<dbReference type="InterPro" id="IPR050327">
    <property type="entry name" value="Proton-linked_MCT"/>
</dbReference>
<keyword evidence="3" id="KW-0472">Membrane</keyword>
<dbReference type="AlphaFoldDB" id="A0AA35KE39"/>
<feature type="transmembrane region" description="Helical" evidence="3">
    <location>
        <begin position="259"/>
        <end position="280"/>
    </location>
</feature>
<dbReference type="GO" id="GO:0016020">
    <property type="term" value="C:membrane"/>
    <property type="evidence" value="ECO:0007669"/>
    <property type="project" value="UniProtKB-SubCell"/>
</dbReference>
<evidence type="ECO:0000313" key="6">
    <source>
        <dbReference type="Proteomes" id="UP001178461"/>
    </source>
</evidence>
<feature type="transmembrane region" description="Helical" evidence="3">
    <location>
        <begin position="311"/>
        <end position="332"/>
    </location>
</feature>
<accession>A0AA35KE39</accession>
<sequence>MGKGRGKWISTRGRGLSTNNNNAPLAPSPRWLAGLEGGFSCPKLGCAAVAPSQTSASDRQRPRQPAKGFQTSLAQNQNQPVPRTHGQSAPTCKQPEMGRRCRELVEEDHAEAKPAGELSPHPLPTPLPCVPPPARARRAPGGRLAEDATPDCSSPGDSAAGSSSGCERCPPGVSAAPSGDTQWKMYASREDVGYDFEEDSKDREKKLVANPDVDGGWAWMIVLSSFLVHILIMGSQMALGVLNMEWLDEFSQSRGLTAWVSSLSMGITLIVGPFIGLFINTCGCRKTAIVGGILTAVGWILSSYASNVHYLFITFGVTAGVGSGMVYLPAVVMVGEYFEKRRALAQGLSTTGTGFGAFLMTVLLKYLCMEFGWRNAMFIQGAVCLNLCVCGALMRPVYYKEETAEKSGEGNVSESHAKALSCSAETLASNGILQEEAKEGQGKEEKSDIFSDLENKDVTRHWKNIYALCVLKRASQLTLTIQKGFQTWYSSYFGAASLFTNRKFAAFVFWALFAYSTFVIPFIHLPEIVKQYGLSAQNDVFPLTSIIAIVHILGKVILGIISDSPCVSAWNVFMAANFTLVFCIFILPLMHTYAGLAVVCALIGFSSGYFSLMPVVTEDLVGIKHLANAYGIIICANGISALLGPPFAGWIYDLTQKYDFSFYICGLLYMVGILTLLIQPCIGKIKPSPAKNREGGKV</sequence>
<dbReference type="InterPro" id="IPR036259">
    <property type="entry name" value="MFS_trans_sf"/>
</dbReference>
<evidence type="ECO:0000259" key="4">
    <source>
        <dbReference type="PROSITE" id="PS50850"/>
    </source>
</evidence>
<keyword evidence="6" id="KW-1185">Reference proteome</keyword>
<gene>
    <name evidence="5" type="ORF">PODLI_1B005639</name>
</gene>
<dbReference type="GO" id="GO:0008028">
    <property type="term" value="F:monocarboxylic acid transmembrane transporter activity"/>
    <property type="evidence" value="ECO:0007669"/>
    <property type="project" value="TreeGrafter"/>
</dbReference>
<dbReference type="Proteomes" id="UP001178461">
    <property type="component" value="Chromosome 5"/>
</dbReference>
<reference evidence="5" key="1">
    <citation type="submission" date="2022-12" db="EMBL/GenBank/DDBJ databases">
        <authorList>
            <person name="Alioto T."/>
            <person name="Alioto T."/>
            <person name="Gomez Garrido J."/>
        </authorList>
    </citation>
    <scope>NUCLEOTIDE SEQUENCE</scope>
</reference>
<comment type="subcellular location">
    <subcellularLocation>
        <location evidence="1">Membrane</location>
        <topology evidence="1">Multi-pass membrane protein</topology>
    </subcellularLocation>
</comment>
<dbReference type="PANTHER" id="PTHR11360:SF239">
    <property type="entry name" value="MONOCARBOXYLATE TRANSPORTER 14"/>
    <property type="match status" value="1"/>
</dbReference>
<dbReference type="InterPro" id="IPR011701">
    <property type="entry name" value="MFS"/>
</dbReference>
<feature type="region of interest" description="Disordered" evidence="2">
    <location>
        <begin position="1"/>
        <end position="24"/>
    </location>
</feature>
<dbReference type="CDD" id="cd17429">
    <property type="entry name" value="MFS_MCT14"/>
    <property type="match status" value="1"/>
</dbReference>
<name>A0AA35KE39_9SAUR</name>
<dbReference type="PANTHER" id="PTHR11360">
    <property type="entry name" value="MONOCARBOXYLATE TRANSPORTER"/>
    <property type="match status" value="1"/>
</dbReference>
<feature type="compositionally biased region" description="Polar residues" evidence="2">
    <location>
        <begin position="69"/>
        <end position="91"/>
    </location>
</feature>
<feature type="transmembrane region" description="Helical" evidence="3">
    <location>
        <begin position="216"/>
        <end position="239"/>
    </location>
</feature>
<dbReference type="Pfam" id="PF07690">
    <property type="entry name" value="MFS_1"/>
    <property type="match status" value="1"/>
</dbReference>
<protein>
    <submittedName>
        <fullName evidence="5">Monocarboxylate transporter 14</fullName>
    </submittedName>
</protein>
<feature type="transmembrane region" description="Helical" evidence="3">
    <location>
        <begin position="344"/>
        <end position="364"/>
    </location>
</feature>
<feature type="compositionally biased region" description="Pro residues" evidence="2">
    <location>
        <begin position="121"/>
        <end position="134"/>
    </location>
</feature>
<feature type="transmembrane region" description="Helical" evidence="3">
    <location>
        <begin position="593"/>
        <end position="616"/>
    </location>
</feature>
<feature type="transmembrane region" description="Helical" evidence="3">
    <location>
        <begin position="287"/>
        <end position="305"/>
    </location>
</feature>
<feature type="transmembrane region" description="Helical" evidence="3">
    <location>
        <begin position="504"/>
        <end position="523"/>
    </location>
</feature>
<dbReference type="Gene3D" id="1.20.1250.20">
    <property type="entry name" value="MFS general substrate transporter like domains"/>
    <property type="match status" value="1"/>
</dbReference>
<feature type="transmembrane region" description="Helical" evidence="3">
    <location>
        <begin position="543"/>
        <end position="561"/>
    </location>
</feature>
<dbReference type="SUPFAM" id="SSF103473">
    <property type="entry name" value="MFS general substrate transporter"/>
    <property type="match status" value="1"/>
</dbReference>
<feature type="transmembrane region" description="Helical" evidence="3">
    <location>
        <begin position="568"/>
        <end position="587"/>
    </location>
</feature>
<dbReference type="EMBL" id="OX395130">
    <property type="protein sequence ID" value="CAI5775619.1"/>
    <property type="molecule type" value="Genomic_DNA"/>
</dbReference>
<evidence type="ECO:0000256" key="2">
    <source>
        <dbReference type="SAM" id="MobiDB-lite"/>
    </source>
</evidence>
<feature type="transmembrane region" description="Helical" evidence="3">
    <location>
        <begin position="660"/>
        <end position="678"/>
    </location>
</feature>
<dbReference type="PROSITE" id="PS50850">
    <property type="entry name" value="MFS"/>
    <property type="match status" value="1"/>
</dbReference>
<feature type="compositionally biased region" description="Low complexity" evidence="2">
    <location>
        <begin position="151"/>
        <end position="166"/>
    </location>
</feature>
<evidence type="ECO:0000313" key="5">
    <source>
        <dbReference type="EMBL" id="CAI5775619.1"/>
    </source>
</evidence>
<feature type="region of interest" description="Disordered" evidence="2">
    <location>
        <begin position="52"/>
        <end position="181"/>
    </location>
</feature>
<evidence type="ECO:0000256" key="1">
    <source>
        <dbReference type="ARBA" id="ARBA00004141"/>
    </source>
</evidence>
<feature type="transmembrane region" description="Helical" evidence="3">
    <location>
        <begin position="628"/>
        <end position="648"/>
    </location>
</feature>
<keyword evidence="3" id="KW-0812">Transmembrane</keyword>
<feature type="transmembrane region" description="Helical" evidence="3">
    <location>
        <begin position="376"/>
        <end position="398"/>
    </location>
</feature>
<organism evidence="5 6">
    <name type="scientific">Podarcis lilfordi</name>
    <name type="common">Lilford's wall lizard</name>
    <dbReference type="NCBI Taxonomy" id="74358"/>
    <lineage>
        <taxon>Eukaryota</taxon>
        <taxon>Metazoa</taxon>
        <taxon>Chordata</taxon>
        <taxon>Craniata</taxon>
        <taxon>Vertebrata</taxon>
        <taxon>Euteleostomi</taxon>
        <taxon>Lepidosauria</taxon>
        <taxon>Squamata</taxon>
        <taxon>Bifurcata</taxon>
        <taxon>Unidentata</taxon>
        <taxon>Episquamata</taxon>
        <taxon>Laterata</taxon>
        <taxon>Lacertibaenia</taxon>
        <taxon>Lacertidae</taxon>
        <taxon>Podarcis</taxon>
    </lineage>
</organism>
<evidence type="ECO:0000256" key="3">
    <source>
        <dbReference type="SAM" id="Phobius"/>
    </source>
</evidence>
<keyword evidence="3" id="KW-1133">Transmembrane helix</keyword>
<proteinExistence type="predicted"/>
<dbReference type="InterPro" id="IPR020846">
    <property type="entry name" value="MFS_dom"/>
</dbReference>